<evidence type="ECO:0000256" key="3">
    <source>
        <dbReference type="ARBA" id="ARBA00023242"/>
    </source>
</evidence>
<evidence type="ECO:0000256" key="2">
    <source>
        <dbReference type="ARBA" id="ARBA00022723"/>
    </source>
</evidence>
<keyword evidence="2" id="KW-0479">Metal-binding</keyword>
<dbReference type="PANTHER" id="PTHR31001:SF45">
    <property type="entry name" value="ZN(II)2CYS6 TRANSCRIPTION FACTOR (EUROFUNG)"/>
    <property type="match status" value="1"/>
</dbReference>
<dbReference type="CDD" id="cd12148">
    <property type="entry name" value="fungal_TF_MHR"/>
    <property type="match status" value="1"/>
</dbReference>
<proteinExistence type="predicted"/>
<feature type="compositionally biased region" description="Low complexity" evidence="4">
    <location>
        <begin position="1"/>
        <end position="21"/>
    </location>
</feature>
<accession>A0A6A5YLF2</accession>
<evidence type="ECO:0000259" key="5">
    <source>
        <dbReference type="PROSITE" id="PS50048"/>
    </source>
</evidence>
<dbReference type="GO" id="GO:0006351">
    <property type="term" value="P:DNA-templated transcription"/>
    <property type="evidence" value="ECO:0007669"/>
    <property type="project" value="InterPro"/>
</dbReference>
<dbReference type="InterPro" id="IPR036864">
    <property type="entry name" value="Zn2-C6_fun-type_DNA-bd_sf"/>
</dbReference>
<sequence length="718" mass="80482">MPAAQTEAPPTTTPDADTAQPVQTSTLPMRDKRVLACVLCQQRKIKCDRNFPCQHCIKARVQCVPAGQLPRRRKRRFAEKELLEQLRRYEDLLKKNGIQYEPLSKDGGTPAAGDDVGPEDGGSKNGRRVPKDGEGPLKFREMWHVMRRDVYDSSDYDEEDRGDISQVLIKRAWDQANPNDNHLLFGCSPLFTMQDLFALHPSPAHIFRLWQIFLDNVNPLLHVVHAPTLQPRIIEAIGNLKECGGMLTSLLFGIYSCAVLSLTEDECRAAFGGGKEELLLKWQFACQQALLNSGFLRSSERECLCAFFLYLVSVATSTDPRSLCSMLGLAVRIAQRMKIDTEASLLKLSILEAEMSRRLWWALVLLDLRIGQLADWKSEVLFGSWDAKAPMNVNDMDLRPGMKEPPRESDYPSEAIFAVVKTELCDRARALNVSDSDKGGSNSVSSNDDEFGAAIERKYLANLDLSNPLHNFTLWLARATMAKVKLLSSYNSKLFEPSQEKQSPHGDEQAVDFSLMLLTADTNCLKEEKMRRYRWYTQLYFPFPAYIHLAKAIKAQPAAEWQQKVWDCMSKNFAARYTTTFEGKDVFLRMFTKLMLSTWEVCADPLKQQAGANMPEPSIVAFLKEAAANKPAVGSQASHASPQDTLHQQPTPESDIQSYGAAMAMPVFPYPMPTMQFTGYGDAGIMSNQEITAATGNIDINANTTGSTDWSGMDWGMY</sequence>
<name>A0A6A5YLF2_9PLEO</name>
<dbReference type="Pfam" id="PF04082">
    <property type="entry name" value="Fungal_trans"/>
    <property type="match status" value="1"/>
</dbReference>
<feature type="region of interest" description="Disordered" evidence="4">
    <location>
        <begin position="100"/>
        <end position="134"/>
    </location>
</feature>
<dbReference type="InterPro" id="IPR007219">
    <property type="entry name" value="XnlR_reg_dom"/>
</dbReference>
<dbReference type="GO" id="GO:0000981">
    <property type="term" value="F:DNA-binding transcription factor activity, RNA polymerase II-specific"/>
    <property type="evidence" value="ECO:0007669"/>
    <property type="project" value="InterPro"/>
</dbReference>
<dbReference type="InterPro" id="IPR001138">
    <property type="entry name" value="Zn2Cys6_DnaBD"/>
</dbReference>
<protein>
    <recommendedName>
        <fullName evidence="5">Zn(2)-C6 fungal-type domain-containing protein</fullName>
    </recommendedName>
</protein>
<feature type="compositionally biased region" description="Polar residues" evidence="4">
    <location>
        <begin position="635"/>
        <end position="654"/>
    </location>
</feature>
<dbReference type="GO" id="GO:0005634">
    <property type="term" value="C:nucleus"/>
    <property type="evidence" value="ECO:0007669"/>
    <property type="project" value="UniProtKB-SubCell"/>
</dbReference>
<comment type="subcellular location">
    <subcellularLocation>
        <location evidence="1">Nucleus</location>
    </subcellularLocation>
</comment>
<dbReference type="Gene3D" id="4.10.240.10">
    <property type="entry name" value="Zn(2)-C6 fungal-type DNA-binding domain"/>
    <property type="match status" value="1"/>
</dbReference>
<dbReference type="CDD" id="cd00067">
    <property type="entry name" value="GAL4"/>
    <property type="match status" value="1"/>
</dbReference>
<dbReference type="SUPFAM" id="SSF57701">
    <property type="entry name" value="Zn2/Cys6 DNA-binding domain"/>
    <property type="match status" value="1"/>
</dbReference>
<dbReference type="GO" id="GO:0003677">
    <property type="term" value="F:DNA binding"/>
    <property type="evidence" value="ECO:0007669"/>
    <property type="project" value="InterPro"/>
</dbReference>
<keyword evidence="7" id="KW-1185">Reference proteome</keyword>
<evidence type="ECO:0000313" key="6">
    <source>
        <dbReference type="EMBL" id="KAF2107041.1"/>
    </source>
</evidence>
<reference evidence="6" key="1">
    <citation type="journal article" date="2020" name="Stud. Mycol.">
        <title>101 Dothideomycetes genomes: a test case for predicting lifestyles and emergence of pathogens.</title>
        <authorList>
            <person name="Haridas S."/>
            <person name="Albert R."/>
            <person name="Binder M."/>
            <person name="Bloem J."/>
            <person name="Labutti K."/>
            <person name="Salamov A."/>
            <person name="Andreopoulos B."/>
            <person name="Baker S."/>
            <person name="Barry K."/>
            <person name="Bills G."/>
            <person name="Bluhm B."/>
            <person name="Cannon C."/>
            <person name="Castanera R."/>
            <person name="Culley D."/>
            <person name="Daum C."/>
            <person name="Ezra D."/>
            <person name="Gonzalez J."/>
            <person name="Henrissat B."/>
            <person name="Kuo A."/>
            <person name="Liang C."/>
            <person name="Lipzen A."/>
            <person name="Lutzoni F."/>
            <person name="Magnuson J."/>
            <person name="Mondo S."/>
            <person name="Nolan M."/>
            <person name="Ohm R."/>
            <person name="Pangilinan J."/>
            <person name="Park H.-J."/>
            <person name="Ramirez L."/>
            <person name="Alfaro M."/>
            <person name="Sun H."/>
            <person name="Tritt A."/>
            <person name="Yoshinaga Y."/>
            <person name="Zwiers L.-H."/>
            <person name="Turgeon B."/>
            <person name="Goodwin S."/>
            <person name="Spatafora J."/>
            <person name="Crous P."/>
            <person name="Grigoriev I."/>
        </authorList>
    </citation>
    <scope>NUCLEOTIDE SEQUENCE</scope>
    <source>
        <strain evidence="6">CBS 627.86</strain>
    </source>
</reference>
<keyword evidence="3" id="KW-0539">Nucleus</keyword>
<dbReference type="PROSITE" id="PS50048">
    <property type="entry name" value="ZN2_CY6_FUNGAL_2"/>
    <property type="match status" value="1"/>
</dbReference>
<organism evidence="6 7">
    <name type="scientific">Lophiotrema nucula</name>
    <dbReference type="NCBI Taxonomy" id="690887"/>
    <lineage>
        <taxon>Eukaryota</taxon>
        <taxon>Fungi</taxon>
        <taxon>Dikarya</taxon>
        <taxon>Ascomycota</taxon>
        <taxon>Pezizomycotina</taxon>
        <taxon>Dothideomycetes</taxon>
        <taxon>Pleosporomycetidae</taxon>
        <taxon>Pleosporales</taxon>
        <taxon>Lophiotremataceae</taxon>
        <taxon>Lophiotrema</taxon>
    </lineage>
</organism>
<evidence type="ECO:0000256" key="4">
    <source>
        <dbReference type="SAM" id="MobiDB-lite"/>
    </source>
</evidence>
<dbReference type="Pfam" id="PF00172">
    <property type="entry name" value="Zn_clus"/>
    <property type="match status" value="1"/>
</dbReference>
<feature type="region of interest" description="Disordered" evidence="4">
    <location>
        <begin position="1"/>
        <end position="27"/>
    </location>
</feature>
<evidence type="ECO:0000313" key="7">
    <source>
        <dbReference type="Proteomes" id="UP000799770"/>
    </source>
</evidence>
<dbReference type="EMBL" id="ML977357">
    <property type="protein sequence ID" value="KAF2107041.1"/>
    <property type="molecule type" value="Genomic_DNA"/>
</dbReference>
<dbReference type="AlphaFoldDB" id="A0A6A5YLF2"/>
<feature type="region of interest" description="Disordered" evidence="4">
    <location>
        <begin position="633"/>
        <end position="654"/>
    </location>
</feature>
<dbReference type="SMART" id="SM00066">
    <property type="entry name" value="GAL4"/>
    <property type="match status" value="1"/>
</dbReference>
<evidence type="ECO:0000256" key="1">
    <source>
        <dbReference type="ARBA" id="ARBA00004123"/>
    </source>
</evidence>
<dbReference type="InterPro" id="IPR050613">
    <property type="entry name" value="Sec_Metabolite_Reg"/>
</dbReference>
<feature type="domain" description="Zn(2)-C6 fungal-type" evidence="5">
    <location>
        <begin position="36"/>
        <end position="64"/>
    </location>
</feature>
<dbReference type="GO" id="GO:0008270">
    <property type="term" value="F:zinc ion binding"/>
    <property type="evidence" value="ECO:0007669"/>
    <property type="project" value="InterPro"/>
</dbReference>
<dbReference type="OrthoDB" id="2269373at2759"/>
<gene>
    <name evidence="6" type="ORF">BDV96DRAFT_506910</name>
</gene>
<dbReference type="PANTHER" id="PTHR31001">
    <property type="entry name" value="UNCHARACTERIZED TRANSCRIPTIONAL REGULATORY PROTEIN"/>
    <property type="match status" value="1"/>
</dbReference>
<dbReference type="Proteomes" id="UP000799770">
    <property type="component" value="Unassembled WGS sequence"/>
</dbReference>